<dbReference type="SUPFAM" id="SSF55785">
    <property type="entry name" value="PYP-like sensor domain (PAS domain)"/>
    <property type="match status" value="1"/>
</dbReference>
<dbReference type="Proteomes" id="UP000064201">
    <property type="component" value="Chromosome"/>
</dbReference>
<evidence type="ECO:0000313" key="2">
    <source>
        <dbReference type="EMBL" id="AKJ95251.1"/>
    </source>
</evidence>
<dbReference type="Gene3D" id="3.30.450.20">
    <property type="entry name" value="PAS domain"/>
    <property type="match status" value="1"/>
</dbReference>
<protein>
    <recommendedName>
        <fullName evidence="1">PAS domain-containing protein</fullName>
    </recommendedName>
</protein>
<dbReference type="STRING" id="106634.TVD_07715"/>
<reference evidence="2 3" key="1">
    <citation type="submission" date="2015-04" db="EMBL/GenBank/DDBJ databases">
        <title>Complete Sequence for the Genome of the Thioalkalivibrio versutus D301.</title>
        <authorList>
            <person name="Mu T."/>
            <person name="Zhou J."/>
            <person name="Xu X."/>
        </authorList>
    </citation>
    <scope>NUCLEOTIDE SEQUENCE [LARGE SCALE GENOMIC DNA]</scope>
    <source>
        <strain evidence="2 3">D301</strain>
    </source>
</reference>
<proteinExistence type="predicted"/>
<dbReference type="SMART" id="SM00091">
    <property type="entry name" value="PAS"/>
    <property type="match status" value="1"/>
</dbReference>
<dbReference type="OrthoDB" id="6366277at2"/>
<dbReference type="EMBL" id="CP011367">
    <property type="protein sequence ID" value="AKJ95251.1"/>
    <property type="molecule type" value="Genomic_DNA"/>
</dbReference>
<keyword evidence="3" id="KW-1185">Reference proteome</keyword>
<evidence type="ECO:0000259" key="1">
    <source>
        <dbReference type="SMART" id="SM00091"/>
    </source>
</evidence>
<organism evidence="2 3">
    <name type="scientific">Thioalkalivibrio versutus</name>
    <dbReference type="NCBI Taxonomy" id="106634"/>
    <lineage>
        <taxon>Bacteria</taxon>
        <taxon>Pseudomonadati</taxon>
        <taxon>Pseudomonadota</taxon>
        <taxon>Gammaproteobacteria</taxon>
        <taxon>Chromatiales</taxon>
        <taxon>Ectothiorhodospiraceae</taxon>
        <taxon>Thioalkalivibrio</taxon>
    </lineage>
</organism>
<dbReference type="AlphaFoldDB" id="A0A0G3G8V2"/>
<name>A0A0G3G8V2_9GAMM</name>
<gene>
    <name evidence="2" type="ORF">TVD_07715</name>
</gene>
<dbReference type="NCBIfam" id="TIGR00229">
    <property type="entry name" value="sensory_box"/>
    <property type="match status" value="1"/>
</dbReference>
<dbReference type="InterPro" id="IPR000014">
    <property type="entry name" value="PAS"/>
</dbReference>
<evidence type="ECO:0000313" key="3">
    <source>
        <dbReference type="Proteomes" id="UP000064201"/>
    </source>
</evidence>
<dbReference type="InterPro" id="IPR035965">
    <property type="entry name" value="PAS-like_dom_sf"/>
</dbReference>
<dbReference type="Pfam" id="PF13188">
    <property type="entry name" value="PAS_8"/>
    <property type="match status" value="1"/>
</dbReference>
<dbReference type="KEGG" id="tvr:TVD_07715"/>
<feature type="domain" description="PAS" evidence="1">
    <location>
        <begin position="89"/>
        <end position="155"/>
    </location>
</feature>
<sequence length="202" mass="21510">MRKLSPEFERQLQLRHEAESRLKEGSAPPNGGWTVGPDSLTLLYRLASDPDTAADALRLLSELQTHQVELDLQNSQLRTDQEELDQALARYRGLYEFAPVGYLVVGLDGRILEGNRAGAELLGTAPDGLEGAPLASWFAQGSHSAIQGVVDACREGAGGVCCSVESSGRGDNGAEPLRITASLGPGGEDVLLIVSRCESSPR</sequence>
<dbReference type="RefSeq" id="WP_047251263.1">
    <property type="nucleotide sequence ID" value="NZ_CP011367.1"/>
</dbReference>
<accession>A0A0G3G8V2</accession>
<dbReference type="PATRIC" id="fig|106634.4.peg.1574"/>